<feature type="domain" description="NAD-dependent epimerase/dehydratase" evidence="3">
    <location>
        <begin position="9"/>
        <end position="270"/>
    </location>
</feature>
<dbReference type="GO" id="GO:0016616">
    <property type="term" value="F:oxidoreductase activity, acting on the CH-OH group of donors, NAD or NADP as acceptor"/>
    <property type="evidence" value="ECO:0007669"/>
    <property type="project" value="TreeGrafter"/>
</dbReference>
<dbReference type="PANTHER" id="PTHR10366">
    <property type="entry name" value="NAD DEPENDENT EPIMERASE/DEHYDRATASE"/>
    <property type="match status" value="1"/>
</dbReference>
<dbReference type="Gene3D" id="3.40.50.720">
    <property type="entry name" value="NAD(P)-binding Rossmann-like Domain"/>
    <property type="match status" value="1"/>
</dbReference>
<dbReference type="InterPro" id="IPR050425">
    <property type="entry name" value="NAD(P)_dehydrat-like"/>
</dbReference>
<accession>A0A9P3G6K7</accession>
<name>A0A9P3G6K7_9APHY</name>
<dbReference type="InterPro" id="IPR002052">
    <property type="entry name" value="DNA_methylase_N6_adenine_CS"/>
</dbReference>
<proteinExistence type="inferred from homology"/>
<organism evidence="4 5">
    <name type="scientific">Phanerochaete sordida</name>
    <dbReference type="NCBI Taxonomy" id="48140"/>
    <lineage>
        <taxon>Eukaryota</taxon>
        <taxon>Fungi</taxon>
        <taxon>Dikarya</taxon>
        <taxon>Basidiomycota</taxon>
        <taxon>Agaricomycotina</taxon>
        <taxon>Agaricomycetes</taxon>
        <taxon>Polyporales</taxon>
        <taxon>Phanerochaetaceae</taxon>
        <taxon>Phanerochaete</taxon>
    </lineage>
</organism>
<comment type="caution">
    <text evidence="4">The sequence shown here is derived from an EMBL/GenBank/DDBJ whole genome shotgun (WGS) entry which is preliminary data.</text>
</comment>
<evidence type="ECO:0000256" key="2">
    <source>
        <dbReference type="ARBA" id="ARBA00023445"/>
    </source>
</evidence>
<comment type="similarity">
    <text evidence="2">Belongs to the NAD(P)-dependent epimerase/dehydratase family. Dihydroflavonol-4-reductase subfamily.</text>
</comment>
<keyword evidence="1" id="KW-0560">Oxidoreductase</keyword>
<keyword evidence="5" id="KW-1185">Reference proteome</keyword>
<dbReference type="OrthoDB" id="2735536at2759"/>
<protein>
    <submittedName>
        <fullName evidence="4">Aldehyde reductase</fullName>
    </submittedName>
</protein>
<dbReference type="Proteomes" id="UP000703269">
    <property type="component" value="Unassembled WGS sequence"/>
</dbReference>
<dbReference type="Pfam" id="PF01370">
    <property type="entry name" value="Epimerase"/>
    <property type="match status" value="1"/>
</dbReference>
<dbReference type="AlphaFoldDB" id="A0A9P3G6K7"/>
<evidence type="ECO:0000313" key="5">
    <source>
        <dbReference type="Proteomes" id="UP000703269"/>
    </source>
</evidence>
<dbReference type="CDD" id="cd05227">
    <property type="entry name" value="AR_SDR_e"/>
    <property type="match status" value="1"/>
</dbReference>
<evidence type="ECO:0000259" key="3">
    <source>
        <dbReference type="Pfam" id="PF01370"/>
    </source>
</evidence>
<dbReference type="PANTHER" id="PTHR10366:SF564">
    <property type="entry name" value="STEROL-4-ALPHA-CARBOXYLATE 3-DEHYDROGENASE, DECARBOXYLATING"/>
    <property type="match status" value="1"/>
</dbReference>
<dbReference type="PROSITE" id="PS00092">
    <property type="entry name" value="N6_MTASE"/>
    <property type="match status" value="1"/>
</dbReference>
<dbReference type="EMBL" id="BPQB01000012">
    <property type="protein sequence ID" value="GJE89213.1"/>
    <property type="molecule type" value="Genomic_DNA"/>
</dbReference>
<gene>
    <name evidence="4" type="ORF">PsYK624_053080</name>
</gene>
<dbReference type="GO" id="GO:0008168">
    <property type="term" value="F:methyltransferase activity"/>
    <property type="evidence" value="ECO:0007669"/>
    <property type="project" value="InterPro"/>
</dbReference>
<evidence type="ECO:0000313" key="4">
    <source>
        <dbReference type="EMBL" id="GJE89213.1"/>
    </source>
</evidence>
<evidence type="ECO:0000256" key="1">
    <source>
        <dbReference type="ARBA" id="ARBA00023002"/>
    </source>
</evidence>
<dbReference type="InterPro" id="IPR036291">
    <property type="entry name" value="NAD(P)-bd_dom_sf"/>
</dbReference>
<dbReference type="GO" id="GO:0003676">
    <property type="term" value="F:nucleic acid binding"/>
    <property type="evidence" value="ECO:0007669"/>
    <property type="project" value="InterPro"/>
</dbReference>
<dbReference type="InterPro" id="IPR001509">
    <property type="entry name" value="Epimerase_deHydtase"/>
</dbReference>
<reference evidence="4 5" key="1">
    <citation type="submission" date="2021-08" db="EMBL/GenBank/DDBJ databases">
        <title>Draft Genome Sequence of Phanerochaete sordida strain YK-624.</title>
        <authorList>
            <person name="Mori T."/>
            <person name="Dohra H."/>
            <person name="Suzuki T."/>
            <person name="Kawagishi H."/>
            <person name="Hirai H."/>
        </authorList>
    </citation>
    <scope>NUCLEOTIDE SEQUENCE [LARGE SCALE GENOMIC DNA]</scope>
    <source>
        <strain evidence="4 5">YK-624</strain>
    </source>
</reference>
<dbReference type="GO" id="GO:0032259">
    <property type="term" value="P:methylation"/>
    <property type="evidence" value="ECO:0007669"/>
    <property type="project" value="InterPro"/>
</dbReference>
<dbReference type="SUPFAM" id="SSF51735">
    <property type="entry name" value="NAD(P)-binding Rossmann-fold domains"/>
    <property type="match status" value="1"/>
</dbReference>
<sequence>MPAVTKGKVLVSGCNGFVAVWVVKQLLEDGYTVRGTVRKDSAIPYLKDLFKSYGDRFEVVIVPDITKDGAFDDAVKGVDAIEHLASPFHMHADDPQELIGPAVAGTLSVLRSALAHGNATVRRVVITSSCAAVLTEDPDLSKARTYAEGDWNELAIDDCAQNRRGADQASKYHASKALAERAAWEFAASHRGEAMFDVVALNPPYVYGPWMHDVKNAEQLNTSMFAFWDAVIKGNKSMEELATEGQSWVDVRDLAHAHALALQRPEAGGERIIVSSGPWNWQDFVNTAHALEPSLPAGNTAYDPKTAVYHTSFDNSKSRRVLGIEYRTMEECTRDSLAQFKAKGWMWSVAV</sequence>